<evidence type="ECO:0000256" key="1">
    <source>
        <dbReference type="SAM" id="MobiDB-lite"/>
    </source>
</evidence>
<sequence>MPSKHCTKRTHKPRPQPAYEFALPGPIATTNRYALLSPESESCPREHRRPPRLPPEVWGLVLSQLPFYVLWGLRAVCRLWRDEIEFQLPWRLRKQHRIVTGIANRSKGEGVVTCMGRRCDVYGAAFLADFMV</sequence>
<comment type="caution">
    <text evidence="3">The sequence shown here is derived from an EMBL/GenBank/DDBJ whole genome shotgun (WGS) entry which is preliminary data.</text>
</comment>
<protein>
    <recommendedName>
        <fullName evidence="2">F-box domain-containing protein</fullName>
    </recommendedName>
</protein>
<dbReference type="OrthoDB" id="10624580at2759"/>
<dbReference type="EMBL" id="RBNI01009616">
    <property type="protein sequence ID" value="RUP44100.1"/>
    <property type="molecule type" value="Genomic_DNA"/>
</dbReference>
<proteinExistence type="predicted"/>
<feature type="region of interest" description="Disordered" evidence="1">
    <location>
        <begin position="1"/>
        <end position="21"/>
    </location>
</feature>
<dbReference type="Proteomes" id="UP000268093">
    <property type="component" value="Unassembled WGS sequence"/>
</dbReference>
<evidence type="ECO:0000313" key="4">
    <source>
        <dbReference type="Proteomes" id="UP000268093"/>
    </source>
</evidence>
<dbReference type="AlphaFoldDB" id="A0A433CZU1"/>
<name>A0A433CZU1_9FUNG</name>
<dbReference type="SUPFAM" id="SSF81383">
    <property type="entry name" value="F-box domain"/>
    <property type="match status" value="1"/>
</dbReference>
<dbReference type="InterPro" id="IPR001810">
    <property type="entry name" value="F-box_dom"/>
</dbReference>
<evidence type="ECO:0000313" key="3">
    <source>
        <dbReference type="EMBL" id="RUP44100.1"/>
    </source>
</evidence>
<evidence type="ECO:0000259" key="2">
    <source>
        <dbReference type="Pfam" id="PF00646"/>
    </source>
</evidence>
<reference evidence="3 4" key="1">
    <citation type="journal article" date="2018" name="New Phytol.">
        <title>Phylogenomics of Endogonaceae and evolution of mycorrhizas within Mucoromycota.</title>
        <authorList>
            <person name="Chang Y."/>
            <person name="Desiro A."/>
            <person name="Na H."/>
            <person name="Sandor L."/>
            <person name="Lipzen A."/>
            <person name="Clum A."/>
            <person name="Barry K."/>
            <person name="Grigoriev I.V."/>
            <person name="Martin F.M."/>
            <person name="Stajich J.E."/>
            <person name="Smith M.E."/>
            <person name="Bonito G."/>
            <person name="Spatafora J.W."/>
        </authorList>
    </citation>
    <scope>NUCLEOTIDE SEQUENCE [LARGE SCALE GENOMIC DNA]</scope>
    <source>
        <strain evidence="3 4">GMNB39</strain>
    </source>
</reference>
<dbReference type="Pfam" id="PF00646">
    <property type="entry name" value="F-box"/>
    <property type="match status" value="1"/>
</dbReference>
<accession>A0A433CZU1</accession>
<dbReference type="Gene3D" id="1.20.1280.50">
    <property type="match status" value="1"/>
</dbReference>
<keyword evidence="4" id="KW-1185">Reference proteome</keyword>
<organism evidence="3 4">
    <name type="scientific">Jimgerdemannia flammicorona</name>
    <dbReference type="NCBI Taxonomy" id="994334"/>
    <lineage>
        <taxon>Eukaryota</taxon>
        <taxon>Fungi</taxon>
        <taxon>Fungi incertae sedis</taxon>
        <taxon>Mucoromycota</taxon>
        <taxon>Mucoromycotina</taxon>
        <taxon>Endogonomycetes</taxon>
        <taxon>Endogonales</taxon>
        <taxon>Endogonaceae</taxon>
        <taxon>Jimgerdemannia</taxon>
    </lineage>
</organism>
<gene>
    <name evidence="3" type="ORF">BC936DRAFT_149943</name>
</gene>
<feature type="compositionally biased region" description="Basic residues" evidence="1">
    <location>
        <begin position="1"/>
        <end position="14"/>
    </location>
</feature>
<feature type="domain" description="F-box" evidence="2">
    <location>
        <begin position="52"/>
        <end position="90"/>
    </location>
</feature>
<dbReference type="InterPro" id="IPR036047">
    <property type="entry name" value="F-box-like_dom_sf"/>
</dbReference>